<keyword evidence="1" id="KW-0732">Signal</keyword>
<dbReference type="Proteomes" id="UP000281128">
    <property type="component" value="Unassembled WGS sequence"/>
</dbReference>
<dbReference type="InterPro" id="IPR036465">
    <property type="entry name" value="vWFA_dom_sf"/>
</dbReference>
<evidence type="ECO:0000256" key="1">
    <source>
        <dbReference type="SAM" id="SignalP"/>
    </source>
</evidence>
<accession>A0A3A8AW71</accession>
<feature type="chain" id="PRO_5017217109" evidence="1">
    <location>
        <begin position="20"/>
        <end position="235"/>
    </location>
</feature>
<reference evidence="2 3" key="1">
    <citation type="submission" date="2018-09" db="EMBL/GenBank/DDBJ databases">
        <title>Roseovarius spongiae sp. nov., isolated from a marine sponge.</title>
        <authorList>
            <person name="Zhuang L."/>
            <person name="Luo L."/>
        </authorList>
    </citation>
    <scope>NUCLEOTIDE SEQUENCE [LARGE SCALE GENOMIC DNA]</scope>
    <source>
        <strain evidence="2 3">HN-E21</strain>
    </source>
</reference>
<dbReference type="SUPFAM" id="SSF53300">
    <property type="entry name" value="vWA-like"/>
    <property type="match status" value="1"/>
</dbReference>
<organism evidence="2 3">
    <name type="scientific">Roseovarius spongiae</name>
    <dbReference type="NCBI Taxonomy" id="2320272"/>
    <lineage>
        <taxon>Bacteria</taxon>
        <taxon>Pseudomonadati</taxon>
        <taxon>Pseudomonadota</taxon>
        <taxon>Alphaproteobacteria</taxon>
        <taxon>Rhodobacterales</taxon>
        <taxon>Roseobacteraceae</taxon>
        <taxon>Roseovarius</taxon>
    </lineage>
</organism>
<dbReference type="Pfam" id="PF06707">
    <property type="entry name" value="DUF1194"/>
    <property type="match status" value="1"/>
</dbReference>
<proteinExistence type="predicted"/>
<name>A0A3A8AW71_9RHOB</name>
<keyword evidence="3" id="KW-1185">Reference proteome</keyword>
<dbReference type="RefSeq" id="WP_121163690.1">
    <property type="nucleotide sequence ID" value="NZ_RAPE01000001.1"/>
</dbReference>
<dbReference type="InterPro" id="IPR010607">
    <property type="entry name" value="DUF1194"/>
</dbReference>
<evidence type="ECO:0000313" key="3">
    <source>
        <dbReference type="Proteomes" id="UP000281128"/>
    </source>
</evidence>
<sequence>MRGALFLCAALWAAGPAQPACRLALALGLDVSGSVDAREYRLQLDGVAAALDDAGVRAALLAVPDAHVWLAVYQWGGPEQQRVLVHWTAINSPADAQGVADALRASGHRFPDRGTAIGSAMIFGAALLARRPDCWRRVLDISGDGPSNAGPRPGDLPRGDGPTINALVIGPLGRDNTDKNLSGARTLEYHYRMQVIRGPGAFIETAPDFDGFRRAMRRKLLREAELPALSRRRDQ</sequence>
<feature type="signal peptide" evidence="1">
    <location>
        <begin position="1"/>
        <end position="19"/>
    </location>
</feature>
<dbReference type="Gene3D" id="3.40.50.410">
    <property type="entry name" value="von Willebrand factor, type A domain"/>
    <property type="match status" value="1"/>
</dbReference>
<comment type="caution">
    <text evidence="2">The sequence shown here is derived from an EMBL/GenBank/DDBJ whole genome shotgun (WGS) entry which is preliminary data.</text>
</comment>
<dbReference type="EMBL" id="RAPE01000001">
    <property type="protein sequence ID" value="RKF16563.1"/>
    <property type="molecule type" value="Genomic_DNA"/>
</dbReference>
<dbReference type="OrthoDB" id="9792179at2"/>
<dbReference type="AlphaFoldDB" id="A0A3A8AW71"/>
<gene>
    <name evidence="2" type="ORF">D6850_03155</name>
</gene>
<protein>
    <submittedName>
        <fullName evidence="2">DUF1194 domain-containing protein</fullName>
    </submittedName>
</protein>
<evidence type="ECO:0000313" key="2">
    <source>
        <dbReference type="EMBL" id="RKF16563.1"/>
    </source>
</evidence>